<feature type="transmembrane region" description="Helical" evidence="1">
    <location>
        <begin position="91"/>
        <end position="112"/>
    </location>
</feature>
<accession>A0A2W2B7B7</accession>
<comment type="caution">
    <text evidence="3">The sequence shown here is derived from an EMBL/GenBank/DDBJ whole genome shotgun (WGS) entry which is preliminary data.</text>
</comment>
<protein>
    <recommendedName>
        <fullName evidence="2">Inositolphosphotransferase Aur1/Ipt1 domain-containing protein</fullName>
    </recommendedName>
</protein>
<keyword evidence="4" id="KW-1185">Reference proteome</keyword>
<dbReference type="AlphaFoldDB" id="A0A2W2B7B7"/>
<keyword evidence="1" id="KW-1133">Transmembrane helix</keyword>
<feature type="transmembrane region" description="Helical" evidence="1">
    <location>
        <begin position="156"/>
        <end position="176"/>
    </location>
</feature>
<keyword evidence="1" id="KW-0812">Transmembrane</keyword>
<feature type="transmembrane region" description="Helical" evidence="1">
    <location>
        <begin position="276"/>
        <end position="296"/>
    </location>
</feature>
<keyword evidence="1" id="KW-0472">Membrane</keyword>
<feature type="transmembrane region" description="Helical" evidence="1">
    <location>
        <begin position="188"/>
        <end position="210"/>
    </location>
</feature>
<evidence type="ECO:0000259" key="2">
    <source>
        <dbReference type="Pfam" id="PF14378"/>
    </source>
</evidence>
<evidence type="ECO:0000256" key="1">
    <source>
        <dbReference type="SAM" id="Phobius"/>
    </source>
</evidence>
<evidence type="ECO:0000313" key="3">
    <source>
        <dbReference type="EMBL" id="PZF75948.1"/>
    </source>
</evidence>
<feature type="transmembrane region" description="Helical" evidence="1">
    <location>
        <begin position="251"/>
        <end position="269"/>
    </location>
</feature>
<feature type="domain" description="Inositolphosphotransferase Aur1/Ipt1" evidence="2">
    <location>
        <begin position="126"/>
        <end position="313"/>
    </location>
</feature>
<dbReference type="Proteomes" id="UP000248795">
    <property type="component" value="Unassembled WGS sequence"/>
</dbReference>
<organism evidence="3 4">
    <name type="scientific">Aestuariivirga litoralis</name>
    <dbReference type="NCBI Taxonomy" id="2650924"/>
    <lineage>
        <taxon>Bacteria</taxon>
        <taxon>Pseudomonadati</taxon>
        <taxon>Pseudomonadota</taxon>
        <taxon>Alphaproteobacteria</taxon>
        <taxon>Hyphomicrobiales</taxon>
        <taxon>Aestuariivirgaceae</taxon>
        <taxon>Aestuariivirga</taxon>
    </lineage>
</organism>
<gene>
    <name evidence="3" type="ORF">DK847_14940</name>
</gene>
<dbReference type="Pfam" id="PF14378">
    <property type="entry name" value="PAP2_3"/>
    <property type="match status" value="1"/>
</dbReference>
<feature type="transmembrane region" description="Helical" evidence="1">
    <location>
        <begin position="26"/>
        <end position="48"/>
    </location>
</feature>
<evidence type="ECO:0000313" key="4">
    <source>
        <dbReference type="Proteomes" id="UP000248795"/>
    </source>
</evidence>
<dbReference type="EMBL" id="QKVK01000007">
    <property type="protein sequence ID" value="PZF75948.1"/>
    <property type="molecule type" value="Genomic_DNA"/>
</dbReference>
<name>A0A2W2B7B7_9HYPH</name>
<dbReference type="GO" id="GO:0016020">
    <property type="term" value="C:membrane"/>
    <property type="evidence" value="ECO:0007669"/>
    <property type="project" value="UniProtKB-SubCell"/>
</dbReference>
<feature type="transmembrane region" description="Helical" evidence="1">
    <location>
        <begin position="302"/>
        <end position="320"/>
    </location>
</feature>
<dbReference type="InterPro" id="IPR026841">
    <property type="entry name" value="Aur1/Ipt1"/>
</dbReference>
<reference evidence="4" key="1">
    <citation type="submission" date="2018-06" db="EMBL/GenBank/DDBJ databases">
        <title>Aestuariibacter litoralis strain KCTC 52945T.</title>
        <authorList>
            <person name="Li X."/>
            <person name="Salam N."/>
            <person name="Li J.-L."/>
            <person name="Chen Y.-M."/>
            <person name="Yang Z.-W."/>
            <person name="Zhang L.-Y."/>
            <person name="Han M.-X."/>
            <person name="Xiao M."/>
            <person name="Li W.-J."/>
        </authorList>
    </citation>
    <scope>NUCLEOTIDE SEQUENCE [LARGE SCALE GENOMIC DNA]</scope>
    <source>
        <strain evidence="4">KCTC 52945</strain>
    </source>
</reference>
<proteinExistence type="predicted"/>
<sequence>MVSDTRAPRSEASEGARFLRGALSWLYPHPGFWLALAGLWILNMAWVARDSRLSFTSQSIQKMSFVFLGTAVALAYRQWRGPCHGRGFDTLFRLLMLAFFAGFLTQQINLFSHLMMTLGLPWADRHLAAWDSALGFDWNGYARLVTAHPWSRRGLLIAYSLAIGPALAMILIIAVWRGRHDRVDEVAFLALASGFICVAVAGLLPAVSAWSSVASPDVLAGLGHLPEVWLEQVKALRGDGPVSLDLGTMEGIATFPSFHTCLALIIAWCSRGHWSGFLAGSTVGLAILAATPVHGAHYGVDLLGGAAVITGLVLLWPRLAPRVRSGGSRP</sequence>